<dbReference type="Pfam" id="PF00497">
    <property type="entry name" value="SBP_bac_3"/>
    <property type="match status" value="1"/>
</dbReference>
<proteinExistence type="predicted"/>
<keyword evidence="1" id="KW-0732">Signal</keyword>
<dbReference type="EMBL" id="AP012057">
    <property type="protein sequence ID" value="BAN01949.1"/>
    <property type="molecule type" value="Genomic_DNA"/>
</dbReference>
<protein>
    <submittedName>
        <fullName evidence="3">Putative amino acid ABC transporter amino acid-binding protein</fullName>
    </submittedName>
</protein>
<dbReference type="PROSITE" id="PS51257">
    <property type="entry name" value="PROKAR_LIPOPROTEIN"/>
    <property type="match status" value="1"/>
</dbReference>
<reference evidence="3 4" key="1">
    <citation type="journal article" date="2013" name="Int. J. Syst. Evol. Microbiol.">
        <title>Ilumatobacter nonamiense sp. nov. and Ilumatobacter coccineum sp. nov., isolated from seashore sand.</title>
        <authorList>
            <person name="Matsumoto A."/>
            <person name="Kasai H."/>
            <person name="Matsuo Y."/>
            <person name="Shizuri Y."/>
            <person name="Ichikawa N."/>
            <person name="Fujita N."/>
            <person name="Omura S."/>
            <person name="Takahashi Y."/>
        </authorList>
    </citation>
    <scope>NUCLEOTIDE SEQUENCE [LARGE SCALE GENOMIC DNA]</scope>
    <source>
        <strain evidence="4">NBRC 103263 / KCTC 29153 / YM16-304</strain>
    </source>
</reference>
<dbReference type="InterPro" id="IPR001638">
    <property type="entry name" value="Solute-binding_3/MltF_N"/>
</dbReference>
<dbReference type="SUPFAM" id="SSF53850">
    <property type="entry name" value="Periplasmic binding protein-like II"/>
    <property type="match status" value="1"/>
</dbReference>
<sequence>MRHSLTNKFLPAVAVGALVLAACGSDDDASSSDETSSGESDCGATVEDGVLTVATGEPAFFPWVIDDDPSSGEGFEAAVAYAVAAEMGYEGDAVKWVRTTFDEAIQPGAKDFDINLQQYSITPERQENIDMSLPYFTSNQAIVALSGSAAEGATSIADLKDVKFGAQAGTTSLQFITDVIEPSSEPFVYDDNVGAKAALEANQIDAAVFDLPTALYVSAVEIEGSSVIGQFPAEAGGTTDEFGMVLAKDSALTGCVNDAITAITASGALADINAEWLADNTGAPVISE</sequence>
<evidence type="ECO:0000313" key="3">
    <source>
        <dbReference type="EMBL" id="BAN01949.1"/>
    </source>
</evidence>
<dbReference type="AlphaFoldDB" id="A0A6C7E9Q4"/>
<dbReference type="RefSeq" id="WP_015441196.1">
    <property type="nucleotide sequence ID" value="NC_020520.1"/>
</dbReference>
<evidence type="ECO:0000256" key="1">
    <source>
        <dbReference type="ARBA" id="ARBA00022729"/>
    </source>
</evidence>
<dbReference type="PANTHER" id="PTHR35936">
    <property type="entry name" value="MEMBRANE-BOUND LYTIC MUREIN TRANSGLYCOSYLASE F"/>
    <property type="match status" value="1"/>
</dbReference>
<name>A0A6C7E9Q4_ILUCY</name>
<evidence type="ECO:0000259" key="2">
    <source>
        <dbReference type="SMART" id="SM00062"/>
    </source>
</evidence>
<keyword evidence="4" id="KW-1185">Reference proteome</keyword>
<gene>
    <name evidence="3" type="ORF">YM304_16350</name>
</gene>
<dbReference type="PANTHER" id="PTHR35936:SF19">
    <property type="entry name" value="AMINO-ACID-BINDING PROTEIN YXEM-RELATED"/>
    <property type="match status" value="1"/>
</dbReference>
<dbReference type="CDD" id="cd13530">
    <property type="entry name" value="PBP2_peptides_like"/>
    <property type="match status" value="1"/>
</dbReference>
<dbReference type="KEGG" id="aym:YM304_16350"/>
<evidence type="ECO:0000313" key="4">
    <source>
        <dbReference type="Proteomes" id="UP000011863"/>
    </source>
</evidence>
<accession>A0A6C7E9Q4</accession>
<organism evidence="3 4">
    <name type="scientific">Ilumatobacter coccineus (strain NBRC 103263 / KCTC 29153 / YM16-304)</name>
    <dbReference type="NCBI Taxonomy" id="1313172"/>
    <lineage>
        <taxon>Bacteria</taxon>
        <taxon>Bacillati</taxon>
        <taxon>Actinomycetota</taxon>
        <taxon>Acidimicrobiia</taxon>
        <taxon>Acidimicrobiales</taxon>
        <taxon>Ilumatobacteraceae</taxon>
        <taxon>Ilumatobacter</taxon>
    </lineage>
</organism>
<dbReference type="SMART" id="SM00062">
    <property type="entry name" value="PBPb"/>
    <property type="match status" value="1"/>
</dbReference>
<feature type="domain" description="Solute-binding protein family 3/N-terminal" evidence="2">
    <location>
        <begin position="50"/>
        <end position="280"/>
    </location>
</feature>
<dbReference type="Gene3D" id="3.40.190.10">
    <property type="entry name" value="Periplasmic binding protein-like II"/>
    <property type="match status" value="2"/>
</dbReference>
<dbReference type="Proteomes" id="UP000011863">
    <property type="component" value="Chromosome"/>
</dbReference>